<proteinExistence type="predicted"/>
<dbReference type="HOGENOM" id="CLU_137778_1_0_10"/>
<dbReference type="AlphaFoldDB" id="H2BTT4"/>
<dbReference type="OrthoDB" id="1027344at2"/>
<evidence type="ECO:0000313" key="1">
    <source>
        <dbReference type="EMBL" id="EHQ03748.1"/>
    </source>
</evidence>
<dbReference type="RefSeq" id="WP_006990054.1">
    <property type="nucleotide sequence ID" value="NZ_JH594606.1"/>
</dbReference>
<sequence length="115" mass="14333">MILIVNKYLLSNKFRGISLWPFVIIRDKKDARDLVLLNHERIHLKQQLELFIIPFYGWYLTEFIIRYFQTRDFKRAYRNISFEREAYVNESNLKYCISRKRWNFTEYLNLKNKEN</sequence>
<dbReference type="STRING" id="865937.Gilli_3140"/>
<protein>
    <recommendedName>
        <fullName evidence="3">DUF4157 domain-containing protein</fullName>
    </recommendedName>
</protein>
<accession>H2BTT4</accession>
<keyword evidence="2" id="KW-1185">Reference proteome</keyword>
<evidence type="ECO:0008006" key="3">
    <source>
        <dbReference type="Google" id="ProtNLM"/>
    </source>
</evidence>
<name>H2BTT4_GILLR</name>
<dbReference type="EMBL" id="JH594606">
    <property type="protein sequence ID" value="EHQ03748.1"/>
    <property type="molecule type" value="Genomic_DNA"/>
</dbReference>
<reference evidence="2" key="1">
    <citation type="journal article" date="2012" name="Stand. Genomic Sci.">
        <title>Genome sequence of the Antarctic rhodopsins-containing flavobacterium Gillisia limnaea type strain (R-8282(T)).</title>
        <authorList>
            <person name="Riedel T."/>
            <person name="Held B."/>
            <person name="Nolan M."/>
            <person name="Lucas S."/>
            <person name="Lapidus A."/>
            <person name="Tice H."/>
            <person name="Del Rio T.G."/>
            <person name="Cheng J.F."/>
            <person name="Han C."/>
            <person name="Tapia R."/>
            <person name="Goodwin L.A."/>
            <person name="Pitluck S."/>
            <person name="Liolios K."/>
            <person name="Mavromatis K."/>
            <person name="Pagani I."/>
            <person name="Ivanova N."/>
            <person name="Mikhailova N."/>
            <person name="Pati A."/>
            <person name="Chen A."/>
            <person name="Palaniappan K."/>
            <person name="Land M."/>
            <person name="Rohde M."/>
            <person name="Tindall B.J."/>
            <person name="Detter J.C."/>
            <person name="Goker M."/>
            <person name="Bristow J."/>
            <person name="Eisen J.A."/>
            <person name="Markowitz V."/>
            <person name="Hugenholtz P."/>
            <person name="Kyrpides N.C."/>
            <person name="Klenk H.P."/>
            <person name="Woyke T."/>
        </authorList>
    </citation>
    <scope>NUCLEOTIDE SEQUENCE [LARGE SCALE GENOMIC DNA]</scope>
    <source>
        <strain evidence="2">DSM 15749 / LMG 21470 / R-8282</strain>
    </source>
</reference>
<dbReference type="eggNOG" id="ENOG5032RMQ">
    <property type="taxonomic scope" value="Bacteria"/>
</dbReference>
<organism evidence="1 2">
    <name type="scientific">Gillisia limnaea (strain DSM 15749 / LMG 21470 / R-8282)</name>
    <dbReference type="NCBI Taxonomy" id="865937"/>
    <lineage>
        <taxon>Bacteria</taxon>
        <taxon>Pseudomonadati</taxon>
        <taxon>Bacteroidota</taxon>
        <taxon>Flavobacteriia</taxon>
        <taxon>Flavobacteriales</taxon>
        <taxon>Flavobacteriaceae</taxon>
        <taxon>Gillisia</taxon>
    </lineage>
</organism>
<evidence type="ECO:0000313" key="2">
    <source>
        <dbReference type="Proteomes" id="UP000003844"/>
    </source>
</evidence>
<gene>
    <name evidence="1" type="ORF">Gilli_3140</name>
</gene>
<dbReference type="Proteomes" id="UP000003844">
    <property type="component" value="Unassembled WGS sequence"/>
</dbReference>